<dbReference type="AlphaFoldDB" id="A0A5B8R900"/>
<dbReference type="InterPro" id="IPR050155">
    <property type="entry name" value="HAD-like_hydrolase_sf"/>
</dbReference>
<dbReference type="Gene3D" id="3.40.50.1000">
    <property type="entry name" value="HAD superfamily/HAD-like"/>
    <property type="match status" value="1"/>
</dbReference>
<dbReference type="SFLD" id="SFLDS00003">
    <property type="entry name" value="Haloacid_Dehalogenase"/>
    <property type="match status" value="1"/>
</dbReference>
<reference evidence="1" key="1">
    <citation type="submission" date="2019-06" db="EMBL/GenBank/DDBJ databases">
        <authorList>
            <person name="Murdoch R.W."/>
            <person name="Fathepure B."/>
        </authorList>
    </citation>
    <scope>NUCLEOTIDE SEQUENCE</scope>
</reference>
<organism evidence="1">
    <name type="scientific">uncultured organism</name>
    <dbReference type="NCBI Taxonomy" id="155900"/>
    <lineage>
        <taxon>unclassified sequences</taxon>
        <taxon>environmental samples</taxon>
    </lineage>
</organism>
<dbReference type="EMBL" id="MN079096">
    <property type="protein sequence ID" value="QEA05200.1"/>
    <property type="molecule type" value="Genomic_DNA"/>
</dbReference>
<dbReference type="NCBIfam" id="TIGR01509">
    <property type="entry name" value="HAD-SF-IA-v3"/>
    <property type="match status" value="1"/>
</dbReference>
<proteinExistence type="predicted"/>
<dbReference type="EC" id="3.1.3.18" evidence="1"/>
<protein>
    <submittedName>
        <fullName evidence="1">Phosphoglycolate phosphatase</fullName>
        <ecNumber evidence="1">3.1.3.18</ecNumber>
    </submittedName>
</protein>
<dbReference type="Gene3D" id="1.10.260.80">
    <property type="match status" value="1"/>
</dbReference>
<sequence length="201" mass="21932">MDYRTGIDAVAFDLDGTLVDSRLDFAAMRRELGFPEGIGLIEHMETLDDAAAVERAWTVIQRHEMAGAEAATWIPGARELLTDLNLMGVPVAILTRNARVTTEAMRRALDIPVDLILTREDCRPKPDPDGLYRIVARLGVAAARMMYVGDFVYDLQTARAAGAHACLLRNGHNGHFTTEADLIVDHLDELGAHLGIGRSAG</sequence>
<dbReference type="GO" id="GO:0008967">
    <property type="term" value="F:phosphoglycolate phosphatase activity"/>
    <property type="evidence" value="ECO:0007669"/>
    <property type="project" value="UniProtKB-EC"/>
</dbReference>
<dbReference type="InterPro" id="IPR006439">
    <property type="entry name" value="HAD-SF_hydro_IA"/>
</dbReference>
<dbReference type="SFLD" id="SFLDG01129">
    <property type="entry name" value="C1.5:_HAD__Beta-PGM__Phosphata"/>
    <property type="match status" value="1"/>
</dbReference>
<dbReference type="InterPro" id="IPR023214">
    <property type="entry name" value="HAD_sf"/>
</dbReference>
<dbReference type="PANTHER" id="PTHR43434:SF1">
    <property type="entry name" value="PHOSPHOGLYCOLATE PHOSPHATASE"/>
    <property type="match status" value="1"/>
</dbReference>
<dbReference type="SUPFAM" id="SSF56784">
    <property type="entry name" value="HAD-like"/>
    <property type="match status" value="1"/>
</dbReference>
<dbReference type="InterPro" id="IPR036412">
    <property type="entry name" value="HAD-like_sf"/>
</dbReference>
<dbReference type="Pfam" id="PF00702">
    <property type="entry name" value="Hydrolase"/>
    <property type="match status" value="1"/>
</dbReference>
<gene>
    <name evidence="1" type="primary">gph_1</name>
    <name evidence="1" type="ORF">KBTEX_01519</name>
</gene>
<accession>A0A5B8R900</accession>
<keyword evidence="1" id="KW-0378">Hydrolase</keyword>
<dbReference type="PANTHER" id="PTHR43434">
    <property type="entry name" value="PHOSPHOGLYCOLATE PHOSPHATASE"/>
    <property type="match status" value="1"/>
</dbReference>
<name>A0A5B8R900_9ZZZZ</name>
<evidence type="ECO:0000313" key="1">
    <source>
        <dbReference type="EMBL" id="QEA05200.1"/>
    </source>
</evidence>
<dbReference type="GO" id="GO:0006281">
    <property type="term" value="P:DNA repair"/>
    <property type="evidence" value="ECO:0007669"/>
    <property type="project" value="TreeGrafter"/>
</dbReference>
<dbReference type="NCBIfam" id="TIGR01549">
    <property type="entry name" value="HAD-SF-IA-v1"/>
    <property type="match status" value="1"/>
</dbReference>